<accession>A0A8J9V2R0</accession>
<reference evidence="2" key="1">
    <citation type="submission" date="2021-12" db="EMBL/GenBank/DDBJ databases">
        <authorList>
            <person name="Martin H S."/>
        </authorList>
    </citation>
    <scope>NUCLEOTIDE SEQUENCE</scope>
</reference>
<protein>
    <submittedName>
        <fullName evidence="2">Uncharacterized protein</fullName>
    </submittedName>
</protein>
<evidence type="ECO:0000256" key="1">
    <source>
        <dbReference type="SAM" id="MobiDB-lite"/>
    </source>
</evidence>
<sequence>MQSDLSKEIIAEHKIRGNRSPTVGASPRGEKETTSSLWDRHENMLLKNMANANEGSGKSFGTIPAELKQYLDQPKISSVTNQEQQLTWFDFY</sequence>
<evidence type="ECO:0000313" key="2">
    <source>
        <dbReference type="EMBL" id="CAH0714398.1"/>
    </source>
</evidence>
<dbReference type="EMBL" id="OV170221">
    <property type="protein sequence ID" value="CAH0714398.1"/>
    <property type="molecule type" value="Genomic_DNA"/>
</dbReference>
<gene>
    <name evidence="2" type="ORF">BINO364_LOCUS1453</name>
</gene>
<dbReference type="Proteomes" id="UP000838878">
    <property type="component" value="Chromosome 1"/>
</dbReference>
<proteinExistence type="predicted"/>
<feature type="compositionally biased region" description="Basic and acidic residues" evidence="1">
    <location>
        <begin position="28"/>
        <end position="37"/>
    </location>
</feature>
<evidence type="ECO:0000313" key="3">
    <source>
        <dbReference type="Proteomes" id="UP000838878"/>
    </source>
</evidence>
<name>A0A8J9V2R0_9NEOP</name>
<feature type="region of interest" description="Disordered" evidence="1">
    <location>
        <begin position="1"/>
        <end position="37"/>
    </location>
</feature>
<keyword evidence="3" id="KW-1185">Reference proteome</keyword>
<feature type="compositionally biased region" description="Basic and acidic residues" evidence="1">
    <location>
        <begin position="1"/>
        <end position="15"/>
    </location>
</feature>
<dbReference type="OrthoDB" id="2438421at2759"/>
<dbReference type="AlphaFoldDB" id="A0A8J9V2R0"/>
<feature type="non-terminal residue" evidence="2">
    <location>
        <position position="92"/>
    </location>
</feature>
<organism evidence="2 3">
    <name type="scientific">Brenthis ino</name>
    <name type="common">lesser marbled fritillary</name>
    <dbReference type="NCBI Taxonomy" id="405034"/>
    <lineage>
        <taxon>Eukaryota</taxon>
        <taxon>Metazoa</taxon>
        <taxon>Ecdysozoa</taxon>
        <taxon>Arthropoda</taxon>
        <taxon>Hexapoda</taxon>
        <taxon>Insecta</taxon>
        <taxon>Pterygota</taxon>
        <taxon>Neoptera</taxon>
        <taxon>Endopterygota</taxon>
        <taxon>Lepidoptera</taxon>
        <taxon>Glossata</taxon>
        <taxon>Ditrysia</taxon>
        <taxon>Papilionoidea</taxon>
        <taxon>Nymphalidae</taxon>
        <taxon>Heliconiinae</taxon>
        <taxon>Argynnini</taxon>
        <taxon>Brenthis</taxon>
    </lineage>
</organism>